<dbReference type="Proteomes" id="UP000053369">
    <property type="component" value="Unassembled WGS sequence"/>
</dbReference>
<organism evidence="10 11">
    <name type="scientific">Mesitornis unicolor</name>
    <name type="common">brown roatelo</name>
    <dbReference type="NCBI Taxonomy" id="54374"/>
    <lineage>
        <taxon>Eukaryota</taxon>
        <taxon>Metazoa</taxon>
        <taxon>Chordata</taxon>
        <taxon>Craniata</taxon>
        <taxon>Vertebrata</taxon>
        <taxon>Euteleostomi</taxon>
        <taxon>Archelosauria</taxon>
        <taxon>Archosauria</taxon>
        <taxon>Dinosauria</taxon>
        <taxon>Saurischia</taxon>
        <taxon>Theropoda</taxon>
        <taxon>Coelurosauria</taxon>
        <taxon>Aves</taxon>
        <taxon>Neognathae</taxon>
        <taxon>Neoaves</taxon>
        <taxon>Columbimorphae</taxon>
        <taxon>Mesitornithiformes</taxon>
        <taxon>Mesitornithidae</taxon>
        <taxon>Mesitornis</taxon>
    </lineage>
</organism>
<evidence type="ECO:0000313" key="10">
    <source>
        <dbReference type="EMBL" id="KFQ27215.1"/>
    </source>
</evidence>
<comment type="similarity">
    <text evidence="1">Belongs to the beta type-B retroviral polymerase family. HERV class-II K(HML-2) pol subfamily.</text>
</comment>
<evidence type="ECO:0000256" key="1">
    <source>
        <dbReference type="ARBA" id="ARBA00010879"/>
    </source>
</evidence>
<keyword evidence="7" id="KW-0378">Hydrolase</keyword>
<dbReference type="InterPro" id="IPR043128">
    <property type="entry name" value="Rev_trsase/Diguanyl_cyclase"/>
</dbReference>
<dbReference type="Pfam" id="PF00078">
    <property type="entry name" value="RVT_1"/>
    <property type="match status" value="1"/>
</dbReference>
<dbReference type="PANTHER" id="PTHR41694:SF3">
    <property type="entry name" value="RNA-DIRECTED DNA POLYMERASE-RELATED"/>
    <property type="match status" value="1"/>
</dbReference>
<protein>
    <recommendedName>
        <fullName evidence="2">ribonuclease H</fullName>
        <ecNumber evidence="2">3.1.26.4</ecNumber>
    </recommendedName>
</protein>
<dbReference type="EC" id="3.1.26.4" evidence="2"/>
<feature type="domain" description="Reverse transcriptase" evidence="9">
    <location>
        <begin position="1"/>
        <end position="199"/>
    </location>
</feature>
<accession>A0A091QI21</accession>
<evidence type="ECO:0000256" key="2">
    <source>
        <dbReference type="ARBA" id="ARBA00012180"/>
    </source>
</evidence>
<dbReference type="AlphaFoldDB" id="A0A091QI21"/>
<proteinExistence type="inferred from homology"/>
<evidence type="ECO:0000313" key="11">
    <source>
        <dbReference type="Proteomes" id="UP000053369"/>
    </source>
</evidence>
<feature type="non-terminal residue" evidence="10">
    <location>
        <position position="1"/>
    </location>
</feature>
<dbReference type="Gene3D" id="3.30.70.270">
    <property type="match status" value="2"/>
</dbReference>
<dbReference type="InterPro" id="IPR043502">
    <property type="entry name" value="DNA/RNA_pol_sf"/>
</dbReference>
<dbReference type="GO" id="GO:0003964">
    <property type="term" value="F:RNA-directed DNA polymerase activity"/>
    <property type="evidence" value="ECO:0007669"/>
    <property type="project" value="UniProtKB-KW"/>
</dbReference>
<dbReference type="InterPro" id="IPR010661">
    <property type="entry name" value="RVT_thumb"/>
</dbReference>
<keyword evidence="4" id="KW-0548">Nucleotidyltransferase</keyword>
<sequence length="255" mass="28643">EKLRALQLLVAEQLATGHIEPSYSPWNTPVFVVKKKSGNRRLLHDLRKINEVMATMGALQPGMPSPTMIPMQWENGLKGFFFTIPLNEQDMEKFAFTVPSVNNSNPAKRYHWKVLPQGMKNSPTICQWFVVKALSSVHAAFSTGYCYHYMDDILLAAPLKTVLADMENAACGSLKRYGLVIAPEKVQHQQPLLYPGMKILDQILVPQLIQLQIEVKTLNDVEKLAGVINWVPPYLGLTSSELQPFLELLKGDSDI</sequence>
<dbReference type="SUPFAM" id="SSF56672">
    <property type="entry name" value="DNA/RNA polymerases"/>
    <property type="match status" value="1"/>
</dbReference>
<dbReference type="Pfam" id="PF06817">
    <property type="entry name" value="RVT_thumb"/>
    <property type="match status" value="1"/>
</dbReference>
<evidence type="ECO:0000256" key="4">
    <source>
        <dbReference type="ARBA" id="ARBA00022695"/>
    </source>
</evidence>
<dbReference type="PROSITE" id="PS50878">
    <property type="entry name" value="RT_POL"/>
    <property type="match status" value="1"/>
</dbReference>
<keyword evidence="6" id="KW-0255">Endonuclease</keyword>
<name>A0A091QI21_9AVES</name>
<keyword evidence="11" id="KW-1185">Reference proteome</keyword>
<reference evidence="10 11" key="1">
    <citation type="submission" date="2014-04" db="EMBL/GenBank/DDBJ databases">
        <title>Genome evolution of avian class.</title>
        <authorList>
            <person name="Zhang G."/>
            <person name="Li C."/>
        </authorList>
    </citation>
    <scope>NUCLEOTIDE SEQUENCE [LARGE SCALE GENOMIC DNA]</scope>
    <source>
        <strain evidence="10">BGI_N332</strain>
    </source>
</reference>
<dbReference type="PANTHER" id="PTHR41694">
    <property type="entry name" value="ENDOGENOUS RETROVIRUS GROUP K MEMBER POL PROTEIN"/>
    <property type="match status" value="1"/>
</dbReference>
<keyword evidence="3" id="KW-0808">Transferase</keyword>
<dbReference type="InterPro" id="IPR000477">
    <property type="entry name" value="RT_dom"/>
</dbReference>
<keyword evidence="8" id="KW-0695">RNA-directed DNA polymerase</keyword>
<evidence type="ECO:0000259" key="9">
    <source>
        <dbReference type="PROSITE" id="PS50878"/>
    </source>
</evidence>
<dbReference type="GO" id="GO:0004523">
    <property type="term" value="F:RNA-DNA hybrid ribonuclease activity"/>
    <property type="evidence" value="ECO:0007669"/>
    <property type="project" value="UniProtKB-EC"/>
</dbReference>
<gene>
    <name evidence="10" type="ORF">N332_00754</name>
</gene>
<dbReference type="Gene3D" id="3.10.10.10">
    <property type="entry name" value="HIV Type 1 Reverse Transcriptase, subunit A, domain 1"/>
    <property type="match status" value="1"/>
</dbReference>
<feature type="non-terminal residue" evidence="10">
    <location>
        <position position="255"/>
    </location>
</feature>
<evidence type="ECO:0000256" key="7">
    <source>
        <dbReference type="ARBA" id="ARBA00022801"/>
    </source>
</evidence>
<evidence type="ECO:0000256" key="3">
    <source>
        <dbReference type="ARBA" id="ARBA00022679"/>
    </source>
</evidence>
<dbReference type="GO" id="GO:0035613">
    <property type="term" value="F:RNA stem-loop binding"/>
    <property type="evidence" value="ECO:0007669"/>
    <property type="project" value="TreeGrafter"/>
</dbReference>
<evidence type="ECO:0000256" key="5">
    <source>
        <dbReference type="ARBA" id="ARBA00022722"/>
    </source>
</evidence>
<dbReference type="EMBL" id="KK798795">
    <property type="protein sequence ID" value="KFQ27215.1"/>
    <property type="molecule type" value="Genomic_DNA"/>
</dbReference>
<keyword evidence="5" id="KW-0540">Nuclease</keyword>
<evidence type="ECO:0000256" key="8">
    <source>
        <dbReference type="ARBA" id="ARBA00022918"/>
    </source>
</evidence>
<evidence type="ECO:0000256" key="6">
    <source>
        <dbReference type="ARBA" id="ARBA00022759"/>
    </source>
</evidence>